<protein>
    <recommendedName>
        <fullName evidence="6">Cell wall-active antibiotics response LiaF-like C-terminal domain-containing protein</fullName>
    </recommendedName>
</protein>
<sequence>MSPIRGERFVTILEHMANTPEQSLSPHPGMMRASDSDRDTVARILTDALADGRINQDEHAERLETLYSAKTLGELGPLTSDLAPQSAVRPSPTTSPSPVLDSELAASSIGSENITAVFGAAERKGRWLVEPRTNVSAMFGGIELDLREAILAQHEVTIQCAVVFGGLEIIVPPGVRVVNEASAIFGGMDIKDKDSGGDAGSPVVRVTGLLVFGGIDVRTQAPGAKKSKKSC</sequence>
<dbReference type="PANTHER" id="PTHR40763">
    <property type="entry name" value="MEMBRANE PROTEIN-RELATED"/>
    <property type="match status" value="1"/>
</dbReference>
<feature type="region of interest" description="Disordered" evidence="1">
    <location>
        <begin position="80"/>
        <end position="99"/>
    </location>
</feature>
<evidence type="ECO:0000313" key="4">
    <source>
        <dbReference type="EMBL" id="GLU47231.1"/>
    </source>
</evidence>
<keyword evidence="5" id="KW-1185">Reference proteome</keyword>
<evidence type="ECO:0000313" key="5">
    <source>
        <dbReference type="Proteomes" id="UP001165092"/>
    </source>
</evidence>
<dbReference type="InterPro" id="IPR012551">
    <property type="entry name" value="DUF1707_SHOCT-like"/>
</dbReference>
<dbReference type="InterPro" id="IPR024425">
    <property type="entry name" value="LiaF-like_C"/>
</dbReference>
<comment type="caution">
    <text evidence="4">The sequence shown here is derived from an EMBL/GenBank/DDBJ whole genome shotgun (WGS) entry which is preliminary data.</text>
</comment>
<feature type="domain" description="Cell wall-active antibiotics response LiaF-like C-terminal" evidence="3">
    <location>
        <begin position="125"/>
        <end position="197"/>
    </location>
</feature>
<organism evidence="4 5">
    <name type="scientific">Nocardiopsis ansamitocini</name>
    <dbReference type="NCBI Taxonomy" id="1670832"/>
    <lineage>
        <taxon>Bacteria</taxon>
        <taxon>Bacillati</taxon>
        <taxon>Actinomycetota</taxon>
        <taxon>Actinomycetes</taxon>
        <taxon>Streptosporangiales</taxon>
        <taxon>Nocardiopsidaceae</taxon>
        <taxon>Nocardiopsis</taxon>
    </lineage>
</organism>
<evidence type="ECO:0000256" key="1">
    <source>
        <dbReference type="SAM" id="MobiDB-lite"/>
    </source>
</evidence>
<dbReference type="AlphaFoldDB" id="A0A9W6P4X9"/>
<feature type="domain" description="DUF1707" evidence="2">
    <location>
        <begin position="31"/>
        <end position="82"/>
    </location>
</feature>
<dbReference type="PANTHER" id="PTHR40763:SF4">
    <property type="entry name" value="DUF1707 DOMAIN-CONTAINING PROTEIN"/>
    <property type="match status" value="1"/>
</dbReference>
<evidence type="ECO:0008006" key="6">
    <source>
        <dbReference type="Google" id="ProtNLM"/>
    </source>
</evidence>
<proteinExistence type="predicted"/>
<evidence type="ECO:0000259" key="3">
    <source>
        <dbReference type="Pfam" id="PF09922"/>
    </source>
</evidence>
<gene>
    <name evidence="4" type="ORF">Nans01_15820</name>
</gene>
<name>A0A9W6P4X9_9ACTN</name>
<dbReference type="Pfam" id="PF09922">
    <property type="entry name" value="LiaF-like_C"/>
    <property type="match status" value="1"/>
</dbReference>
<evidence type="ECO:0000259" key="2">
    <source>
        <dbReference type="Pfam" id="PF08044"/>
    </source>
</evidence>
<reference evidence="4" key="1">
    <citation type="submission" date="2023-02" db="EMBL/GenBank/DDBJ databases">
        <title>Nocardiopsis ansamitocini NBRC 112285.</title>
        <authorList>
            <person name="Ichikawa N."/>
            <person name="Sato H."/>
            <person name="Tonouchi N."/>
        </authorList>
    </citation>
    <scope>NUCLEOTIDE SEQUENCE</scope>
    <source>
        <strain evidence="4">NBRC 112285</strain>
    </source>
</reference>
<dbReference type="Proteomes" id="UP001165092">
    <property type="component" value="Unassembled WGS sequence"/>
</dbReference>
<dbReference type="Pfam" id="PF08044">
    <property type="entry name" value="DUF1707"/>
    <property type="match status" value="1"/>
</dbReference>
<dbReference type="EMBL" id="BSQG01000002">
    <property type="protein sequence ID" value="GLU47231.1"/>
    <property type="molecule type" value="Genomic_DNA"/>
</dbReference>
<accession>A0A9W6P4X9</accession>